<dbReference type="OrthoDB" id="8297at2"/>
<dbReference type="RefSeq" id="WP_121009227.1">
    <property type="nucleotide sequence ID" value="NZ_RCCJ01000001.1"/>
</dbReference>
<protein>
    <submittedName>
        <fullName evidence="2">Tetratricopeptide repeat protein</fullName>
    </submittedName>
</protein>
<feature type="domain" description="PelB C-terminal" evidence="1">
    <location>
        <begin position="729"/>
        <end position="972"/>
    </location>
</feature>
<dbReference type="InterPro" id="IPR057306">
    <property type="entry name" value="B-barrel_PelB_C"/>
</dbReference>
<dbReference type="Proteomes" id="UP000267841">
    <property type="component" value="Unassembled WGS sequence"/>
</dbReference>
<dbReference type="AlphaFoldDB" id="A0A497XMH9"/>
<dbReference type="SUPFAM" id="SSF48452">
    <property type="entry name" value="TPR-like"/>
    <property type="match status" value="2"/>
</dbReference>
<dbReference type="Gene3D" id="1.25.40.10">
    <property type="entry name" value="Tetratricopeptide repeat domain"/>
    <property type="match status" value="1"/>
</dbReference>
<name>A0A497XMH9_9AQUI</name>
<organism evidence="2 3">
    <name type="scientific">Hydrogenivirga caldilitoris</name>
    <dbReference type="NCBI Taxonomy" id="246264"/>
    <lineage>
        <taxon>Bacteria</taxon>
        <taxon>Pseudomonadati</taxon>
        <taxon>Aquificota</taxon>
        <taxon>Aquificia</taxon>
        <taxon>Aquificales</taxon>
        <taxon>Aquificaceae</taxon>
        <taxon>Hydrogenivirga</taxon>
    </lineage>
</organism>
<dbReference type="EMBL" id="RCCJ01000001">
    <property type="protein sequence ID" value="RLJ70107.1"/>
    <property type="molecule type" value="Genomic_DNA"/>
</dbReference>
<sequence length="975" mass="112987">MVRLLILVLILVTVSFGEVYYCLQLASSEHLNDLKSVFPLVENYPDARIELIKGKYTIRVGFFNTKERAGTLLKEIRRFKEFRDSFLRTCLYKPERIVLYGKGGDMNDLMKLLLSALIGSGKQEEAIKLAKKGTQLFPQDPFWWDRYATLLIWNNRSKEALEPTLKAYNLTGDKKYAERAFSLALSLERYDIAEKLIDEVKPSYKLALEVYKGLGEVEKIIKLLRAQEDKEAKHLLAEILFYTGQKKEALEVIEEIENRYGVDTALVLLKANILYSEKRHWEAYKTLKAHAQKEPKEGEFWETFSDLAWMLEEYEDALKASLNLISTGEGRAEDYERASLVLSRRDPERALRLSLEGWKKFKIPSLLETALNIAYKSEMWDTILSLAEGDSERELMLSKDYLLIYYVSALLKTGRRDTAFEIMEDRLEKGFSPDLLTFYLYTLLDMDNPEKLKTAIRKFERYSTLLPEPFIFAYIKLQYGKKAMDLYRRAGMDDKLVLAEILTAVGKEDEARKIRHKEFLKRTEVLKKSPVVAEDSDFMRDYLYLASEFLKSPAYERLLFASQRTLPSDVWREVYLSYLLSKGRYDKERRLVRFRGYKEKAWMKLNRMLHYEERYGIKNLLSEKKDILPRRDKVEAYRRLFAYEGALNTAFASLEHSPYDYRLYKQLRDLTMEHGNNMGVSAGFLSRKGYSETRETFHLILRDLQLGWGAELGADVMFPLSKDSDVVKYAPEGFKVSAKFTKRFERSRFDLQLGVFKRLKANPFVIGSYETNWLKRTSVTFTTGINTETYETIYLYLGGVKDFLRLSAFHNITNRVGLSLELEGSKFLSSDRTELGKGASFTLYLERWLRLNYPDIRIQGYGQLANYSSSGKLGDTVSVLPDPSYQVLPEDYLAAGVGVYIGYINKETYTRVWRPFLGVDLGVNSRYGILAGLEGGLGGSLIDRDHFTIGFNVNQNAGGVKETLTNLRLDYRRWF</sequence>
<gene>
    <name evidence="2" type="ORF">BCF55_0371</name>
</gene>
<dbReference type="Pfam" id="PF24604">
    <property type="entry name" value="B-barrel_PelB_C"/>
    <property type="match status" value="1"/>
</dbReference>
<proteinExistence type="predicted"/>
<keyword evidence="3" id="KW-1185">Reference proteome</keyword>
<evidence type="ECO:0000313" key="3">
    <source>
        <dbReference type="Proteomes" id="UP000267841"/>
    </source>
</evidence>
<dbReference type="Pfam" id="PF13429">
    <property type="entry name" value="TPR_15"/>
    <property type="match status" value="1"/>
</dbReference>
<reference evidence="2 3" key="1">
    <citation type="submission" date="2018-10" db="EMBL/GenBank/DDBJ databases">
        <title>Genomic Encyclopedia of Archaeal and Bacterial Type Strains, Phase II (KMG-II): from individual species to whole genera.</title>
        <authorList>
            <person name="Goeker M."/>
        </authorList>
    </citation>
    <scope>NUCLEOTIDE SEQUENCE [LARGE SCALE GENOMIC DNA]</scope>
    <source>
        <strain evidence="2 3">DSM 16510</strain>
    </source>
</reference>
<comment type="caution">
    <text evidence="2">The sequence shown here is derived from an EMBL/GenBank/DDBJ whole genome shotgun (WGS) entry which is preliminary data.</text>
</comment>
<evidence type="ECO:0000313" key="2">
    <source>
        <dbReference type="EMBL" id="RLJ70107.1"/>
    </source>
</evidence>
<evidence type="ECO:0000259" key="1">
    <source>
        <dbReference type="Pfam" id="PF24604"/>
    </source>
</evidence>
<dbReference type="InterPro" id="IPR011990">
    <property type="entry name" value="TPR-like_helical_dom_sf"/>
</dbReference>
<accession>A0A497XMH9</accession>